<dbReference type="PANTHER" id="PTHR36688">
    <property type="entry name" value="ENDO/EXONUCLEASE/PHOSPHATASE DOMAIN-CONTAINING PROTEIN"/>
    <property type="match status" value="1"/>
</dbReference>
<dbReference type="InterPro" id="IPR000477">
    <property type="entry name" value="RT_dom"/>
</dbReference>
<dbReference type="CDD" id="cd01650">
    <property type="entry name" value="RT_nLTR_like"/>
    <property type="match status" value="1"/>
</dbReference>
<feature type="domain" description="Reverse transcriptase" evidence="1">
    <location>
        <begin position="113"/>
        <end position="368"/>
    </location>
</feature>
<sequence>MDFTHSSRNSWTLLRKLGGAVALTPRNTPIHPDAIAKHMRSLSRATNINKKNAKHIRIEQAHQEQLLQPHAAYSSHFDNNELTRAINLIKCGKAVGLDNIFLEFLTHFGKNGRKWLLNFFNKILETAKVIAILKPGKPAENCASYRPISLLSVSYKHLGLLLYNRISPILNPTIPPEQAGFRPNRNCTGQVLALTSHIEAGFQRGRKDFYSFCRPKAAYNTVWVRGLLYNLSTVLPCRRLLTLLKAVLGPRNIKVVIGDKESFHQLKNVLPQGSVLAPILFNIYTSDLRATQSNKFIYANHLALAFQSKHFEEGEPALTQDLQDLDASSTNWRLCPNPTKTEVNAYHLSNSQARKKTGLKHNFLPRYLRVIPDRSLTYREHQEAVAQKVKIRVNLIDRLAGTSWGSQADVFRMSALALIYSSSECCVPAGYRSAHTKKVDFQLHKAMRRISGTLRPTPLPWLSVLANITPQR</sequence>
<evidence type="ECO:0000313" key="3">
    <source>
        <dbReference type="Proteomes" id="UP000791440"/>
    </source>
</evidence>
<evidence type="ECO:0000259" key="1">
    <source>
        <dbReference type="PROSITE" id="PS50878"/>
    </source>
</evidence>
<accession>A0A921ZCD0</accession>
<dbReference type="PANTHER" id="PTHR36688:SF1">
    <property type="entry name" value="ENDONUCLEASE_EXONUCLEASE_PHOSPHATASE DOMAIN-CONTAINING PROTEIN"/>
    <property type="match status" value="1"/>
</dbReference>
<dbReference type="PROSITE" id="PS50878">
    <property type="entry name" value="RT_POL"/>
    <property type="match status" value="1"/>
</dbReference>
<comment type="caution">
    <text evidence="2">The sequence shown here is derived from an EMBL/GenBank/DDBJ whole genome shotgun (WGS) entry which is preliminary data.</text>
</comment>
<dbReference type="Proteomes" id="UP000791440">
    <property type="component" value="Unassembled WGS sequence"/>
</dbReference>
<keyword evidence="3" id="KW-1185">Reference proteome</keyword>
<organism evidence="2 3">
    <name type="scientific">Manduca sexta</name>
    <name type="common">Tobacco hawkmoth</name>
    <name type="synonym">Tobacco hornworm</name>
    <dbReference type="NCBI Taxonomy" id="7130"/>
    <lineage>
        <taxon>Eukaryota</taxon>
        <taxon>Metazoa</taxon>
        <taxon>Ecdysozoa</taxon>
        <taxon>Arthropoda</taxon>
        <taxon>Hexapoda</taxon>
        <taxon>Insecta</taxon>
        <taxon>Pterygota</taxon>
        <taxon>Neoptera</taxon>
        <taxon>Endopterygota</taxon>
        <taxon>Lepidoptera</taxon>
        <taxon>Glossata</taxon>
        <taxon>Ditrysia</taxon>
        <taxon>Bombycoidea</taxon>
        <taxon>Sphingidae</taxon>
        <taxon>Sphinginae</taxon>
        <taxon>Sphingini</taxon>
        <taxon>Manduca</taxon>
    </lineage>
</organism>
<reference evidence="2" key="2">
    <citation type="submission" date="2020-12" db="EMBL/GenBank/DDBJ databases">
        <authorList>
            <person name="Kanost M."/>
        </authorList>
    </citation>
    <scope>NUCLEOTIDE SEQUENCE</scope>
</reference>
<proteinExistence type="predicted"/>
<dbReference type="InterPro" id="IPR052560">
    <property type="entry name" value="RdDP_mobile_element"/>
</dbReference>
<dbReference type="Pfam" id="PF00078">
    <property type="entry name" value="RVT_1"/>
    <property type="match status" value="1"/>
</dbReference>
<gene>
    <name evidence="2" type="ORF">O3G_MSEX008972</name>
</gene>
<name>A0A921ZCD0_MANSE</name>
<protein>
    <recommendedName>
        <fullName evidence="1">Reverse transcriptase domain-containing protein</fullName>
    </recommendedName>
</protein>
<evidence type="ECO:0000313" key="2">
    <source>
        <dbReference type="EMBL" id="KAG6454980.1"/>
    </source>
</evidence>
<dbReference type="AlphaFoldDB" id="A0A921ZCD0"/>
<reference evidence="2" key="1">
    <citation type="journal article" date="2016" name="Insect Biochem. Mol. Biol.">
        <title>Multifaceted biological insights from a draft genome sequence of the tobacco hornworm moth, Manduca sexta.</title>
        <authorList>
            <person name="Kanost M.R."/>
            <person name="Arrese E.L."/>
            <person name="Cao X."/>
            <person name="Chen Y.R."/>
            <person name="Chellapilla S."/>
            <person name="Goldsmith M.R."/>
            <person name="Grosse-Wilde E."/>
            <person name="Heckel D.G."/>
            <person name="Herndon N."/>
            <person name="Jiang H."/>
            <person name="Papanicolaou A."/>
            <person name="Qu J."/>
            <person name="Soulages J.L."/>
            <person name="Vogel H."/>
            <person name="Walters J."/>
            <person name="Waterhouse R.M."/>
            <person name="Ahn S.J."/>
            <person name="Almeida F.C."/>
            <person name="An C."/>
            <person name="Aqrawi P."/>
            <person name="Bretschneider A."/>
            <person name="Bryant W.B."/>
            <person name="Bucks S."/>
            <person name="Chao H."/>
            <person name="Chevignon G."/>
            <person name="Christen J.M."/>
            <person name="Clarke D.F."/>
            <person name="Dittmer N.T."/>
            <person name="Ferguson L.C.F."/>
            <person name="Garavelou S."/>
            <person name="Gordon K.H.J."/>
            <person name="Gunaratna R.T."/>
            <person name="Han Y."/>
            <person name="Hauser F."/>
            <person name="He Y."/>
            <person name="Heidel-Fischer H."/>
            <person name="Hirsh A."/>
            <person name="Hu Y."/>
            <person name="Jiang H."/>
            <person name="Kalra D."/>
            <person name="Klinner C."/>
            <person name="Konig C."/>
            <person name="Kovar C."/>
            <person name="Kroll A.R."/>
            <person name="Kuwar S.S."/>
            <person name="Lee S.L."/>
            <person name="Lehman R."/>
            <person name="Li K."/>
            <person name="Li Z."/>
            <person name="Liang H."/>
            <person name="Lovelace S."/>
            <person name="Lu Z."/>
            <person name="Mansfield J.H."/>
            <person name="McCulloch K.J."/>
            <person name="Mathew T."/>
            <person name="Morton B."/>
            <person name="Muzny D.M."/>
            <person name="Neunemann D."/>
            <person name="Ongeri F."/>
            <person name="Pauchet Y."/>
            <person name="Pu L.L."/>
            <person name="Pyrousis I."/>
            <person name="Rao X.J."/>
            <person name="Redding A."/>
            <person name="Roesel C."/>
            <person name="Sanchez-Gracia A."/>
            <person name="Schaack S."/>
            <person name="Shukla A."/>
            <person name="Tetreau G."/>
            <person name="Wang Y."/>
            <person name="Xiong G.H."/>
            <person name="Traut W."/>
            <person name="Walsh T.K."/>
            <person name="Worley K.C."/>
            <person name="Wu D."/>
            <person name="Wu W."/>
            <person name="Wu Y.Q."/>
            <person name="Zhang X."/>
            <person name="Zou Z."/>
            <person name="Zucker H."/>
            <person name="Briscoe A.D."/>
            <person name="Burmester T."/>
            <person name="Clem R.J."/>
            <person name="Feyereisen R."/>
            <person name="Grimmelikhuijzen C.J.P."/>
            <person name="Hamodrakas S.J."/>
            <person name="Hansson B.S."/>
            <person name="Huguet E."/>
            <person name="Jermiin L.S."/>
            <person name="Lan Q."/>
            <person name="Lehman H.K."/>
            <person name="Lorenzen M."/>
            <person name="Merzendorfer H."/>
            <person name="Michalopoulos I."/>
            <person name="Morton D.B."/>
            <person name="Muthukrishnan S."/>
            <person name="Oakeshott J.G."/>
            <person name="Palmer W."/>
            <person name="Park Y."/>
            <person name="Passarelli A.L."/>
            <person name="Rozas J."/>
            <person name="Schwartz L.M."/>
            <person name="Smith W."/>
            <person name="Southgate A."/>
            <person name="Vilcinskas A."/>
            <person name="Vogt R."/>
            <person name="Wang P."/>
            <person name="Werren J."/>
            <person name="Yu X.Q."/>
            <person name="Zhou J.J."/>
            <person name="Brown S.J."/>
            <person name="Scherer S.E."/>
            <person name="Richards S."/>
            <person name="Blissard G.W."/>
        </authorList>
    </citation>
    <scope>NUCLEOTIDE SEQUENCE</scope>
</reference>
<dbReference type="EMBL" id="JH668479">
    <property type="protein sequence ID" value="KAG6454980.1"/>
    <property type="molecule type" value="Genomic_DNA"/>
</dbReference>